<sequence>MKITKSDWGVIYPSVPERIGLGDELSPGFSTWSFRRPDRRYCLCNLNGSRYINVKVAMPRQRAVASGFGLSTIDESIVIYNHGGRRAGTGKGFVTRATSITDPEMHRWVGSRKEQHPSLRTKEEEE</sequence>
<dbReference type="AlphaFoldDB" id="A0A0J8RVF7"/>
<proteinExistence type="predicted"/>
<evidence type="ECO:0000313" key="3">
    <source>
        <dbReference type="Proteomes" id="UP000054563"/>
    </source>
</evidence>
<gene>
    <name evidence="2" type="ORF">CIHG_06446</name>
</gene>
<name>A0A0J8RVF7_COCIT</name>
<reference evidence="3" key="1">
    <citation type="journal article" date="2010" name="Genome Res.">
        <title>Population genomic sequencing of Coccidioides fungi reveals recent hybridization and transposon control.</title>
        <authorList>
            <person name="Neafsey D.E."/>
            <person name="Barker B.M."/>
            <person name="Sharpton T.J."/>
            <person name="Stajich J.E."/>
            <person name="Park D.J."/>
            <person name="Whiston E."/>
            <person name="Hung C.-Y."/>
            <person name="McMahan C."/>
            <person name="White J."/>
            <person name="Sykes S."/>
            <person name="Heiman D."/>
            <person name="Young S."/>
            <person name="Zeng Q."/>
            <person name="Abouelleil A."/>
            <person name="Aftuck L."/>
            <person name="Bessette D."/>
            <person name="Brown A."/>
            <person name="FitzGerald M."/>
            <person name="Lui A."/>
            <person name="Macdonald J.P."/>
            <person name="Priest M."/>
            <person name="Orbach M.J."/>
            <person name="Galgiani J.N."/>
            <person name="Kirkland T.N."/>
            <person name="Cole G.T."/>
            <person name="Birren B.W."/>
            <person name="Henn M.R."/>
            <person name="Taylor J.W."/>
            <person name="Rounsley S.D."/>
        </authorList>
    </citation>
    <scope>NUCLEOTIDE SEQUENCE [LARGE SCALE GENOMIC DNA]</scope>
    <source>
        <strain evidence="3">H538.4</strain>
    </source>
</reference>
<dbReference type="VEuPathDB" id="FungiDB:CIHG_06446"/>
<accession>A0A0J8RVF7</accession>
<dbReference type="EMBL" id="DS017007">
    <property type="protein sequence ID" value="KMU88777.1"/>
    <property type="molecule type" value="Genomic_DNA"/>
</dbReference>
<feature type="region of interest" description="Disordered" evidence="1">
    <location>
        <begin position="104"/>
        <end position="126"/>
    </location>
</feature>
<evidence type="ECO:0000256" key="1">
    <source>
        <dbReference type="SAM" id="MobiDB-lite"/>
    </source>
</evidence>
<protein>
    <submittedName>
        <fullName evidence="2">Uncharacterized protein</fullName>
    </submittedName>
</protein>
<evidence type="ECO:0000313" key="2">
    <source>
        <dbReference type="EMBL" id="KMU88777.1"/>
    </source>
</evidence>
<organism evidence="2 3">
    <name type="scientific">Coccidioides immitis H538.4</name>
    <dbReference type="NCBI Taxonomy" id="396776"/>
    <lineage>
        <taxon>Eukaryota</taxon>
        <taxon>Fungi</taxon>
        <taxon>Dikarya</taxon>
        <taxon>Ascomycota</taxon>
        <taxon>Pezizomycotina</taxon>
        <taxon>Eurotiomycetes</taxon>
        <taxon>Eurotiomycetidae</taxon>
        <taxon>Onygenales</taxon>
        <taxon>Onygenaceae</taxon>
        <taxon>Coccidioides</taxon>
    </lineage>
</organism>
<dbReference type="Proteomes" id="UP000054563">
    <property type="component" value="Unassembled WGS sequence"/>
</dbReference>